<dbReference type="InterPro" id="IPR001412">
    <property type="entry name" value="aa-tRNA-synth_I_CS"/>
</dbReference>
<reference evidence="14" key="1">
    <citation type="journal article" date="2019" name="Int. J. Syst. Evol. Microbiol.">
        <title>The Global Catalogue of Microorganisms (GCM) 10K type strain sequencing project: providing services to taxonomists for standard genome sequencing and annotation.</title>
        <authorList>
            <consortium name="The Broad Institute Genomics Platform"/>
            <consortium name="The Broad Institute Genome Sequencing Center for Infectious Disease"/>
            <person name="Wu L."/>
            <person name="Ma J."/>
        </authorList>
    </citation>
    <scope>NUCLEOTIDE SEQUENCE [LARGE SCALE GENOMIC DNA]</scope>
    <source>
        <strain evidence="14">JCM 31290</strain>
    </source>
</reference>
<dbReference type="InterPro" id="IPR008909">
    <property type="entry name" value="DALR_anticod-bd"/>
</dbReference>
<evidence type="ECO:0000256" key="1">
    <source>
        <dbReference type="ARBA" id="ARBA00005594"/>
    </source>
</evidence>
<feature type="short sequence motif" description="'HIGH' region" evidence="9">
    <location>
        <begin position="126"/>
        <end position="136"/>
    </location>
</feature>
<evidence type="ECO:0000256" key="3">
    <source>
        <dbReference type="ARBA" id="ARBA00022598"/>
    </source>
</evidence>
<keyword evidence="4 9" id="KW-0547">Nucleotide-binding</keyword>
<dbReference type="InterPro" id="IPR009080">
    <property type="entry name" value="tRNAsynth_Ia_anticodon-bd"/>
</dbReference>
<dbReference type="PROSITE" id="PS00178">
    <property type="entry name" value="AA_TRNA_LIGASE_I"/>
    <property type="match status" value="1"/>
</dbReference>
<dbReference type="GO" id="GO:0016874">
    <property type="term" value="F:ligase activity"/>
    <property type="evidence" value="ECO:0007669"/>
    <property type="project" value="UniProtKB-KW"/>
</dbReference>
<evidence type="ECO:0000256" key="6">
    <source>
        <dbReference type="ARBA" id="ARBA00022917"/>
    </source>
</evidence>
<feature type="domain" description="Arginyl tRNA synthetase N-terminal" evidence="12">
    <location>
        <begin position="9"/>
        <end position="89"/>
    </location>
</feature>
<dbReference type="Pfam" id="PF05746">
    <property type="entry name" value="DALR_1"/>
    <property type="match status" value="1"/>
</dbReference>
<sequence length="585" mass="64688">MASVTSLSDSVHQRLAAALSAALPQAGSADPLLRRSDRADFQANGILALAKKEKANPRELATQVVAQVESGDVIKDVEVSGPGFLNITITDRAITENLAARHADGERLGVPPKENAGITVVDYAQPNVAKEMHVGHLRSAVIGDALRGMLDFTGEKTIGRHHIGDWGTQFGMLIQYLFEHPGELAPAADVDGQQAMSNLNRVYKASRALFDADEEFKERARKRVVALQSGDKETLELWQQFVDESKVYFYSVFEKLDMEIRDEEIVGESAYNEGMPETARLLEEMGVAVRSEGALVVFFDEIRGKDDQPVPLIVQKADGGFGYAASDLTAIRNRVFDLRATTLLYVVDVRQSLHFRMVFETARRAGWLGEHVTAHNMGYGTVLGADGKPFKTREGETVRLEDLLDEAVQRAAEVVREKAQDLTEDEIQERAAQVGIGAVKYADLSTSPNRDYKFDLDQMVSLNGDTSVYLQYAYARIQSILRKAGETKPVAHPELELAPAERALGLHLDAFGDTVFEAAAEYAPHKLAAYLYQLASLYTTFYDKCPVLKAETPEQVENRLFLCDVTARTLHRGMDLLGIRTPERL</sequence>
<gene>
    <name evidence="9 13" type="primary">argS</name>
    <name evidence="13" type="ORF">GCM10023086_19440</name>
</gene>
<dbReference type="CDD" id="cd00671">
    <property type="entry name" value="ArgRS_core"/>
    <property type="match status" value="1"/>
</dbReference>
<dbReference type="Gene3D" id="3.30.1360.70">
    <property type="entry name" value="Arginyl tRNA synthetase N-terminal domain"/>
    <property type="match status" value="1"/>
</dbReference>
<proteinExistence type="inferred from homology"/>
<evidence type="ECO:0000256" key="10">
    <source>
        <dbReference type="RuleBase" id="RU363038"/>
    </source>
</evidence>
<dbReference type="InterPro" id="IPR014729">
    <property type="entry name" value="Rossmann-like_a/b/a_fold"/>
</dbReference>
<comment type="subcellular location">
    <subcellularLocation>
        <location evidence="9">Cytoplasm</location>
    </subcellularLocation>
</comment>
<dbReference type="SMART" id="SM01016">
    <property type="entry name" value="Arg_tRNA_synt_N"/>
    <property type="match status" value="1"/>
</dbReference>
<keyword evidence="2 9" id="KW-0963">Cytoplasm</keyword>
<accession>A0ABP8FFX8</accession>
<feature type="domain" description="DALR anticodon binding" evidence="11">
    <location>
        <begin position="470"/>
        <end position="585"/>
    </location>
</feature>
<dbReference type="CDD" id="cd07956">
    <property type="entry name" value="Anticodon_Ia_Arg"/>
    <property type="match status" value="1"/>
</dbReference>
<dbReference type="EC" id="6.1.1.19" evidence="9"/>
<evidence type="ECO:0000313" key="13">
    <source>
        <dbReference type="EMBL" id="GAA4302860.1"/>
    </source>
</evidence>
<dbReference type="NCBIfam" id="TIGR00456">
    <property type="entry name" value="argS"/>
    <property type="match status" value="1"/>
</dbReference>
<evidence type="ECO:0000259" key="11">
    <source>
        <dbReference type="SMART" id="SM00836"/>
    </source>
</evidence>
<dbReference type="Gene3D" id="3.40.50.620">
    <property type="entry name" value="HUPs"/>
    <property type="match status" value="1"/>
</dbReference>
<dbReference type="SMART" id="SM00836">
    <property type="entry name" value="DALR_1"/>
    <property type="match status" value="1"/>
</dbReference>
<comment type="catalytic activity">
    <reaction evidence="8 9">
        <text>tRNA(Arg) + L-arginine + ATP = L-arginyl-tRNA(Arg) + AMP + diphosphate</text>
        <dbReference type="Rhea" id="RHEA:20301"/>
        <dbReference type="Rhea" id="RHEA-COMP:9658"/>
        <dbReference type="Rhea" id="RHEA-COMP:9673"/>
        <dbReference type="ChEBI" id="CHEBI:30616"/>
        <dbReference type="ChEBI" id="CHEBI:32682"/>
        <dbReference type="ChEBI" id="CHEBI:33019"/>
        <dbReference type="ChEBI" id="CHEBI:78442"/>
        <dbReference type="ChEBI" id="CHEBI:78513"/>
        <dbReference type="ChEBI" id="CHEBI:456215"/>
        <dbReference type="EC" id="6.1.1.19"/>
    </reaction>
</comment>
<evidence type="ECO:0000256" key="4">
    <source>
        <dbReference type="ARBA" id="ARBA00022741"/>
    </source>
</evidence>
<keyword evidence="5 9" id="KW-0067">ATP-binding</keyword>
<evidence type="ECO:0000256" key="9">
    <source>
        <dbReference type="HAMAP-Rule" id="MF_00123"/>
    </source>
</evidence>
<evidence type="ECO:0000256" key="5">
    <source>
        <dbReference type="ARBA" id="ARBA00022840"/>
    </source>
</evidence>
<evidence type="ECO:0000259" key="12">
    <source>
        <dbReference type="SMART" id="SM01016"/>
    </source>
</evidence>
<dbReference type="InterPro" id="IPR005148">
    <property type="entry name" value="Arg-tRNA-synth_N"/>
</dbReference>
<keyword evidence="6 9" id="KW-0648">Protein biosynthesis</keyword>
<dbReference type="Gene3D" id="1.10.730.10">
    <property type="entry name" value="Isoleucyl-tRNA Synthetase, Domain 1"/>
    <property type="match status" value="1"/>
</dbReference>
<dbReference type="EMBL" id="BAABET010000002">
    <property type="protein sequence ID" value="GAA4302860.1"/>
    <property type="molecule type" value="Genomic_DNA"/>
</dbReference>
<dbReference type="SUPFAM" id="SSF47323">
    <property type="entry name" value="Anticodon-binding domain of a subclass of class I aminoacyl-tRNA synthetases"/>
    <property type="match status" value="1"/>
</dbReference>
<organism evidence="13 14">
    <name type="scientific">Streptomyces venetus</name>
    <dbReference type="NCBI Taxonomy" id="1701086"/>
    <lineage>
        <taxon>Bacteria</taxon>
        <taxon>Bacillati</taxon>
        <taxon>Actinomycetota</taxon>
        <taxon>Actinomycetes</taxon>
        <taxon>Kitasatosporales</taxon>
        <taxon>Streptomycetaceae</taxon>
        <taxon>Streptomyces</taxon>
    </lineage>
</organism>
<dbReference type="RefSeq" id="WP_345660948.1">
    <property type="nucleotide sequence ID" value="NZ_BAABET010000002.1"/>
</dbReference>
<dbReference type="Proteomes" id="UP001501115">
    <property type="component" value="Unassembled WGS sequence"/>
</dbReference>
<protein>
    <recommendedName>
        <fullName evidence="9">Arginine--tRNA ligase</fullName>
        <ecNumber evidence="9">6.1.1.19</ecNumber>
    </recommendedName>
    <alternativeName>
        <fullName evidence="9">Arginyl-tRNA synthetase</fullName>
        <shortName evidence="9">ArgRS</shortName>
    </alternativeName>
</protein>
<dbReference type="SUPFAM" id="SSF55190">
    <property type="entry name" value="Arginyl-tRNA synthetase (ArgRS), N-terminal 'additional' domain"/>
    <property type="match status" value="1"/>
</dbReference>
<evidence type="ECO:0000313" key="14">
    <source>
        <dbReference type="Proteomes" id="UP001501115"/>
    </source>
</evidence>
<dbReference type="PANTHER" id="PTHR11956">
    <property type="entry name" value="ARGINYL-TRNA SYNTHETASE"/>
    <property type="match status" value="1"/>
</dbReference>
<keyword evidence="3 9" id="KW-0436">Ligase</keyword>
<dbReference type="InterPro" id="IPR036695">
    <property type="entry name" value="Arg-tRNA-synth_N_sf"/>
</dbReference>
<dbReference type="HAMAP" id="MF_00123">
    <property type="entry name" value="Arg_tRNA_synth"/>
    <property type="match status" value="1"/>
</dbReference>
<comment type="caution">
    <text evidence="13">The sequence shown here is derived from an EMBL/GenBank/DDBJ whole genome shotgun (WGS) entry which is preliminary data.</text>
</comment>
<keyword evidence="7 9" id="KW-0030">Aminoacyl-tRNA synthetase</keyword>
<name>A0ABP8FFX8_9ACTN</name>
<evidence type="ECO:0000256" key="7">
    <source>
        <dbReference type="ARBA" id="ARBA00023146"/>
    </source>
</evidence>
<comment type="subunit">
    <text evidence="9">Monomer.</text>
</comment>
<dbReference type="PRINTS" id="PR01038">
    <property type="entry name" value="TRNASYNTHARG"/>
</dbReference>
<dbReference type="Pfam" id="PF00750">
    <property type="entry name" value="tRNA-synt_1d"/>
    <property type="match status" value="1"/>
</dbReference>
<comment type="similarity">
    <text evidence="1 9 10">Belongs to the class-I aminoacyl-tRNA synthetase family.</text>
</comment>
<evidence type="ECO:0000256" key="2">
    <source>
        <dbReference type="ARBA" id="ARBA00022490"/>
    </source>
</evidence>
<dbReference type="InterPro" id="IPR035684">
    <property type="entry name" value="ArgRS_core"/>
</dbReference>
<keyword evidence="14" id="KW-1185">Reference proteome</keyword>
<evidence type="ECO:0000256" key="8">
    <source>
        <dbReference type="ARBA" id="ARBA00049339"/>
    </source>
</evidence>
<dbReference type="Pfam" id="PF03485">
    <property type="entry name" value="Arg_tRNA_synt_N"/>
    <property type="match status" value="1"/>
</dbReference>
<dbReference type="SUPFAM" id="SSF52374">
    <property type="entry name" value="Nucleotidylyl transferase"/>
    <property type="match status" value="1"/>
</dbReference>
<dbReference type="InterPro" id="IPR001278">
    <property type="entry name" value="Arg-tRNA-ligase"/>
</dbReference>
<dbReference type="PANTHER" id="PTHR11956:SF5">
    <property type="entry name" value="ARGININE--TRNA LIGASE, CYTOPLASMIC"/>
    <property type="match status" value="1"/>
</dbReference>